<evidence type="ECO:0000313" key="4">
    <source>
        <dbReference type="EMBL" id="CAE4612798.1"/>
    </source>
</evidence>
<reference evidence="4" key="1">
    <citation type="submission" date="2021-01" db="EMBL/GenBank/DDBJ databases">
        <authorList>
            <person name="Corre E."/>
            <person name="Pelletier E."/>
            <person name="Niang G."/>
            <person name="Scheremetjew M."/>
            <person name="Finn R."/>
            <person name="Kale V."/>
            <person name="Holt S."/>
            <person name="Cochrane G."/>
            <person name="Meng A."/>
            <person name="Brown T."/>
            <person name="Cohen L."/>
        </authorList>
    </citation>
    <scope>NUCLEOTIDE SEQUENCE</scope>
    <source>
        <strain evidence="4">GSO104</strain>
    </source>
</reference>
<feature type="compositionally biased region" description="Basic residues" evidence="1">
    <location>
        <begin position="244"/>
        <end position="255"/>
    </location>
</feature>
<feature type="region of interest" description="Disordered" evidence="1">
    <location>
        <begin position="533"/>
        <end position="564"/>
    </location>
</feature>
<dbReference type="Pfam" id="PF02190">
    <property type="entry name" value="LON_substr_bdg"/>
    <property type="match status" value="1"/>
</dbReference>
<feature type="region of interest" description="Disordered" evidence="1">
    <location>
        <begin position="243"/>
        <end position="333"/>
    </location>
</feature>
<dbReference type="PROSITE" id="PS51787">
    <property type="entry name" value="LON_N"/>
    <property type="match status" value="1"/>
</dbReference>
<gene>
    <name evidence="4" type="ORF">DBRI00130_LOCUS17802</name>
</gene>
<proteinExistence type="predicted"/>
<dbReference type="EMBL" id="HBNS01022519">
    <property type="protein sequence ID" value="CAE4612798.1"/>
    <property type="molecule type" value="Transcribed_RNA"/>
</dbReference>
<feature type="compositionally biased region" description="Low complexity" evidence="1">
    <location>
        <begin position="536"/>
        <end position="562"/>
    </location>
</feature>
<dbReference type="CDD" id="cd15777">
    <property type="entry name" value="CRBN_C_like"/>
    <property type="match status" value="1"/>
</dbReference>
<dbReference type="InterPro" id="IPR003111">
    <property type="entry name" value="Lon_prtase_N"/>
</dbReference>
<feature type="region of interest" description="Disordered" evidence="1">
    <location>
        <begin position="1"/>
        <end position="60"/>
    </location>
</feature>
<dbReference type="Gene3D" id="2.170.150.20">
    <property type="entry name" value="Peptide methionine sulfoxide reductase"/>
    <property type="match status" value="1"/>
</dbReference>
<dbReference type="AlphaFoldDB" id="A0A7S4RHA9"/>
<name>A0A7S4RHA9_9STRA</name>
<feature type="region of interest" description="Disordered" evidence="1">
    <location>
        <begin position="712"/>
        <end position="739"/>
    </location>
</feature>
<dbReference type="GO" id="GO:0016567">
    <property type="term" value="P:protein ubiquitination"/>
    <property type="evidence" value="ECO:0007669"/>
    <property type="project" value="UniProtKB-UniPathway"/>
</dbReference>
<evidence type="ECO:0008006" key="5">
    <source>
        <dbReference type="Google" id="ProtNLM"/>
    </source>
</evidence>
<dbReference type="Gene3D" id="1.20.58.1480">
    <property type="match status" value="1"/>
</dbReference>
<evidence type="ECO:0000259" key="2">
    <source>
        <dbReference type="PROSITE" id="PS51787"/>
    </source>
</evidence>
<evidence type="ECO:0000259" key="3">
    <source>
        <dbReference type="PROSITE" id="PS51788"/>
    </source>
</evidence>
<feature type="domain" description="Lon N-terminal" evidence="2">
    <location>
        <begin position="190"/>
        <end position="612"/>
    </location>
</feature>
<dbReference type="PROSITE" id="PS51788">
    <property type="entry name" value="CULT"/>
    <property type="match status" value="1"/>
</dbReference>
<feature type="compositionally biased region" description="Pro residues" evidence="1">
    <location>
        <begin position="314"/>
        <end position="330"/>
    </location>
</feature>
<evidence type="ECO:0000256" key="1">
    <source>
        <dbReference type="SAM" id="MobiDB-lite"/>
    </source>
</evidence>
<organism evidence="4">
    <name type="scientific">Ditylum brightwellii</name>
    <dbReference type="NCBI Taxonomy" id="49249"/>
    <lineage>
        <taxon>Eukaryota</taxon>
        <taxon>Sar</taxon>
        <taxon>Stramenopiles</taxon>
        <taxon>Ochrophyta</taxon>
        <taxon>Bacillariophyta</taxon>
        <taxon>Mediophyceae</taxon>
        <taxon>Lithodesmiophycidae</taxon>
        <taxon>Lithodesmiales</taxon>
        <taxon>Lithodesmiaceae</taxon>
        <taxon>Ditylum</taxon>
    </lineage>
</organism>
<feature type="compositionally biased region" description="Low complexity" evidence="1">
    <location>
        <begin position="287"/>
        <end position="307"/>
    </location>
</feature>
<sequence>MGQCQCKSLLNTTSLQPSSEHLESMSAAQEENALPNDEEEYFSGQENAASSSSSSSSMPSLVVRHLLHRDLTNDASSNSEDEISSSSPASSTDRMPLLLPRRNSSSSESMPMILTRRYSTSSDDENSSDSSHNNRLQMQHSSSSASEEEENEELPQARQHAYLPGISHPLWISSSTTTTTTTPTQSYLELPILQLRSIILFPGSTLPLRLRHPDWISYLGTQIQRAKYNGVDTKVQIGIITHVGTRRRSRRRRRVRSSERAATATGSSGGRVGRWRTELIRRGGGPSRSSTNAAASTSAAAASSSSSPQQEEVVPPPIIYQQPPTPPQPQEPHDKFIGRIGTIATITYTHEEEEEEGRNRNLLIVTALGTGRFRIKSRINTLDDYTNTTQQQQQQQNPHLEYGDMANIHLYQVCNLQMEENIPYPPPSSYLHRPLFSSHHHPLTPQPATTKKKKSLIQEDNIITNLSIVTGVPSFVYKYVWPRRLVQDIVSMVMEHEEWDGLKKSLIINFLSGDEDEYNAGDGSTLLEEEAMAEANNTTTTTSTQSTTTTQTNSGNSNSNNHNTKHINPTSFSYWMASNLPLFSDNDKLELLETNSTIHRLQFILEKMKMEKQQQQRKMLYCKHCGVDISRVGNMFTVGGAEGTTGAYVNEHGIIHQTITLREVNMDNIFCIGLPETRDSWFPGYSWTITNCSICNSHLGWKFLKVKRRHSHRSSDPNATDESTRGEHNEEDRDRPNMFWGLSNASVTTESTSPQRVLHGRFQLQDWLFLQAAAQQRNNDNWG</sequence>
<dbReference type="InterPro" id="IPR034750">
    <property type="entry name" value="CULT"/>
</dbReference>
<feature type="compositionally biased region" description="Low complexity" evidence="1">
    <location>
        <begin position="73"/>
        <end position="112"/>
    </location>
</feature>
<feature type="domain" description="CULT" evidence="3">
    <location>
        <begin position="617"/>
        <end position="751"/>
    </location>
</feature>
<dbReference type="UniPathway" id="UPA00143"/>
<feature type="compositionally biased region" description="Basic and acidic residues" evidence="1">
    <location>
        <begin position="722"/>
        <end position="736"/>
    </location>
</feature>
<protein>
    <recommendedName>
        <fullName evidence="5">Protein cereblon</fullName>
    </recommendedName>
</protein>
<accession>A0A7S4RHA9</accession>
<feature type="region of interest" description="Disordered" evidence="1">
    <location>
        <begin position="72"/>
        <end position="157"/>
    </location>
</feature>
<dbReference type="FunFam" id="2.170.150.20:FF:000007">
    <property type="entry name" value="Protein cereblon"/>
    <property type="match status" value="1"/>
</dbReference>
<feature type="compositionally biased region" description="Polar residues" evidence="1">
    <location>
        <begin position="1"/>
        <end position="19"/>
    </location>
</feature>